<evidence type="ECO:0008006" key="4">
    <source>
        <dbReference type="Google" id="ProtNLM"/>
    </source>
</evidence>
<evidence type="ECO:0000313" key="2">
    <source>
        <dbReference type="EMBL" id="GAA4380463.1"/>
    </source>
</evidence>
<dbReference type="RefSeq" id="WP_345223586.1">
    <property type="nucleotide sequence ID" value="NZ_BAABHA010000004.1"/>
</dbReference>
<feature type="signal peptide" evidence="1">
    <location>
        <begin position="1"/>
        <end position="20"/>
    </location>
</feature>
<accession>A0ABP8IYP0</accession>
<name>A0ABP8IYP0_9BACT</name>
<keyword evidence="3" id="KW-1185">Reference proteome</keyword>
<reference evidence="3" key="1">
    <citation type="journal article" date="2019" name="Int. J. Syst. Evol. Microbiol.">
        <title>The Global Catalogue of Microorganisms (GCM) 10K type strain sequencing project: providing services to taxonomists for standard genome sequencing and annotation.</title>
        <authorList>
            <consortium name="The Broad Institute Genomics Platform"/>
            <consortium name="The Broad Institute Genome Sequencing Center for Infectious Disease"/>
            <person name="Wu L."/>
            <person name="Ma J."/>
        </authorList>
    </citation>
    <scope>NUCLEOTIDE SEQUENCE [LARGE SCALE GENOMIC DNA]</scope>
    <source>
        <strain evidence="3">JCM 17924</strain>
    </source>
</reference>
<organism evidence="2 3">
    <name type="scientific">Hymenobacter koreensis</name>
    <dbReference type="NCBI Taxonomy" id="1084523"/>
    <lineage>
        <taxon>Bacteria</taxon>
        <taxon>Pseudomonadati</taxon>
        <taxon>Bacteroidota</taxon>
        <taxon>Cytophagia</taxon>
        <taxon>Cytophagales</taxon>
        <taxon>Hymenobacteraceae</taxon>
        <taxon>Hymenobacter</taxon>
    </lineage>
</organism>
<evidence type="ECO:0000256" key="1">
    <source>
        <dbReference type="SAM" id="SignalP"/>
    </source>
</evidence>
<proteinExistence type="predicted"/>
<sequence length="236" mass="25969">MKQLVLLVLLGLAFGSSALAQRRFACNTPLFLVHAYSHTRPDSAQRYVPFEPTRFGGFLGLSGFSDQRASAFGGVSLSGHYRLTRSLQTGVQGSTAFSRRISKKQLGYPEVLEPMLDFSTLTWSNGLLLSDNPRTRVTLLAGVGVGWATLRDQAQQVPVSGGCGCDDTEPLKIASTSSLITETGLSGSYKLKPELWLTVQGQYRWWYNFNRRSLPGDYSHYVLSIGVSLPDAARRR</sequence>
<protein>
    <recommendedName>
        <fullName evidence="4">Outer membrane protein beta-barrel domain-containing protein</fullName>
    </recommendedName>
</protein>
<keyword evidence="1" id="KW-0732">Signal</keyword>
<feature type="chain" id="PRO_5047518489" description="Outer membrane protein beta-barrel domain-containing protein" evidence="1">
    <location>
        <begin position="21"/>
        <end position="236"/>
    </location>
</feature>
<dbReference type="Proteomes" id="UP001500454">
    <property type="component" value="Unassembled WGS sequence"/>
</dbReference>
<dbReference type="EMBL" id="BAABHA010000004">
    <property type="protein sequence ID" value="GAA4380463.1"/>
    <property type="molecule type" value="Genomic_DNA"/>
</dbReference>
<gene>
    <name evidence="2" type="ORF">GCM10023186_18900</name>
</gene>
<evidence type="ECO:0000313" key="3">
    <source>
        <dbReference type="Proteomes" id="UP001500454"/>
    </source>
</evidence>
<comment type="caution">
    <text evidence="2">The sequence shown here is derived from an EMBL/GenBank/DDBJ whole genome shotgun (WGS) entry which is preliminary data.</text>
</comment>